<comment type="catalytic activity">
    <reaction evidence="9">
        <text>guanosine(966) in 16S rRNA + S-adenosyl-L-methionine = N(2)-methylguanosine(966) in 16S rRNA + S-adenosyl-L-homocysteine + H(+)</text>
        <dbReference type="Rhea" id="RHEA:23548"/>
        <dbReference type="Rhea" id="RHEA-COMP:10211"/>
        <dbReference type="Rhea" id="RHEA-COMP:10212"/>
        <dbReference type="ChEBI" id="CHEBI:15378"/>
        <dbReference type="ChEBI" id="CHEBI:57856"/>
        <dbReference type="ChEBI" id="CHEBI:59789"/>
        <dbReference type="ChEBI" id="CHEBI:74269"/>
        <dbReference type="ChEBI" id="CHEBI:74481"/>
        <dbReference type="EC" id="2.1.1.171"/>
    </reaction>
</comment>
<dbReference type="HOGENOM" id="CLU_075826_2_2_6"/>
<dbReference type="Pfam" id="PF03602">
    <property type="entry name" value="Cons_hypoth95"/>
    <property type="match status" value="1"/>
</dbReference>
<gene>
    <name evidence="11" type="ORF">MARLIPOL_09391</name>
</gene>
<keyword evidence="5 11" id="KW-0489">Methyltransferase</keyword>
<comment type="caution">
    <text evidence="11">The sequence shown here is derived from an EMBL/GenBank/DDBJ whole genome shotgun (WGS) entry which is preliminary data.</text>
</comment>
<evidence type="ECO:0000313" key="11">
    <source>
        <dbReference type="EMBL" id="EON91826.1"/>
    </source>
</evidence>
<keyword evidence="6 11" id="KW-0808">Transferase</keyword>
<dbReference type="GO" id="GO:0052913">
    <property type="term" value="F:16S rRNA (guanine(966)-N(2))-methyltransferase activity"/>
    <property type="evidence" value="ECO:0007669"/>
    <property type="project" value="UniProtKB-EC"/>
</dbReference>
<evidence type="ECO:0000256" key="3">
    <source>
        <dbReference type="ARBA" id="ARBA00012141"/>
    </source>
</evidence>
<dbReference type="SUPFAM" id="SSF53335">
    <property type="entry name" value="S-adenosyl-L-methionine-dependent methyltransferases"/>
    <property type="match status" value="1"/>
</dbReference>
<comment type="similarity">
    <text evidence="2">Belongs to the methyltransferase superfamily. RsmD family.</text>
</comment>
<dbReference type="EC" id="2.1.1.171" evidence="3"/>
<dbReference type="CDD" id="cd02440">
    <property type="entry name" value="AdoMet_MTases"/>
    <property type="match status" value="1"/>
</dbReference>
<name>R8AZR8_9GAMM</name>
<dbReference type="eggNOG" id="COG0742">
    <property type="taxonomic scope" value="Bacteria"/>
</dbReference>
<dbReference type="InterPro" id="IPR029063">
    <property type="entry name" value="SAM-dependent_MTases_sf"/>
</dbReference>
<dbReference type="PANTHER" id="PTHR43542">
    <property type="entry name" value="METHYLTRANSFERASE"/>
    <property type="match status" value="1"/>
</dbReference>
<evidence type="ECO:0000256" key="8">
    <source>
        <dbReference type="ARBA" id="ARBA00033371"/>
    </source>
</evidence>
<reference evidence="11 12" key="1">
    <citation type="journal article" date="2013" name="Genome Announc.">
        <title>Draft Genome Sequence of the Moderately Halophilic Bacterium Marinobacter lipolyticus Strain SM19.</title>
        <authorList>
            <person name="Papke R.T."/>
            <person name="de la Haba R.R."/>
            <person name="Infante-Dominguez C."/>
            <person name="Perez D."/>
            <person name="Sanchez-Porro C."/>
            <person name="Lapierre P."/>
            <person name="Ventosa A."/>
        </authorList>
    </citation>
    <scope>NUCLEOTIDE SEQUENCE [LARGE SCALE GENOMIC DNA]</scope>
    <source>
        <strain evidence="11 12">SM19</strain>
    </source>
</reference>
<dbReference type="AlphaFoldDB" id="R8AZR8"/>
<accession>R8AZR8</accession>
<organism evidence="11 12">
    <name type="scientific">Marinobacter lipolyticus SM19</name>
    <dbReference type="NCBI Taxonomy" id="1318628"/>
    <lineage>
        <taxon>Bacteria</taxon>
        <taxon>Pseudomonadati</taxon>
        <taxon>Pseudomonadota</taxon>
        <taxon>Gammaproteobacteria</taxon>
        <taxon>Pseudomonadales</taxon>
        <taxon>Marinobacteraceae</taxon>
        <taxon>Marinobacter</taxon>
    </lineage>
</organism>
<dbReference type="EMBL" id="ASAD01000011">
    <property type="protein sequence ID" value="EON91826.1"/>
    <property type="molecule type" value="Genomic_DNA"/>
</dbReference>
<dbReference type="STRING" id="1318628.MARLIPOL_09391"/>
<dbReference type="NCBIfam" id="TIGR00095">
    <property type="entry name" value="16S rRNA (guanine(966)-N(2))-methyltransferase RsmD"/>
    <property type="match status" value="1"/>
</dbReference>
<evidence type="ECO:0000256" key="9">
    <source>
        <dbReference type="ARBA" id="ARBA00048326"/>
    </source>
</evidence>
<evidence type="ECO:0000256" key="5">
    <source>
        <dbReference type="ARBA" id="ARBA00022603"/>
    </source>
</evidence>
<keyword evidence="12" id="KW-1185">Reference proteome</keyword>
<protein>
    <recommendedName>
        <fullName evidence="4">Ribosomal RNA small subunit methyltransferase D</fullName>
        <ecNumber evidence="3">2.1.1.171</ecNumber>
    </recommendedName>
    <alternativeName>
        <fullName evidence="7">16S rRNA m2G966 methyltransferase</fullName>
    </alternativeName>
    <alternativeName>
        <fullName evidence="8">rRNA (guanine-N(2)-)-methyltransferase</fullName>
    </alternativeName>
</protein>
<dbReference type="InterPro" id="IPR002052">
    <property type="entry name" value="DNA_methylase_N6_adenine_CS"/>
</dbReference>
<evidence type="ECO:0000256" key="2">
    <source>
        <dbReference type="ARBA" id="ARBA00005269"/>
    </source>
</evidence>
<dbReference type="PATRIC" id="fig|1318628.3.peg.1873"/>
<evidence type="ECO:0000256" key="10">
    <source>
        <dbReference type="SAM" id="MobiDB-lite"/>
    </source>
</evidence>
<evidence type="ECO:0000256" key="7">
    <source>
        <dbReference type="ARBA" id="ARBA00031268"/>
    </source>
</evidence>
<evidence type="ECO:0000256" key="6">
    <source>
        <dbReference type="ARBA" id="ARBA00022679"/>
    </source>
</evidence>
<dbReference type="PROSITE" id="PS00092">
    <property type="entry name" value="N6_MTASE"/>
    <property type="match status" value="1"/>
</dbReference>
<dbReference type="InterPro" id="IPR004398">
    <property type="entry name" value="RNA_MeTrfase_RsmD"/>
</dbReference>
<evidence type="ECO:0000256" key="4">
    <source>
        <dbReference type="ARBA" id="ARBA00013682"/>
    </source>
</evidence>
<dbReference type="Proteomes" id="UP000016540">
    <property type="component" value="Unassembled WGS sequence"/>
</dbReference>
<comment type="function">
    <text evidence="1">Specifically methylates the guanine in position 966 of 16S rRNA in the assembled 30S particle.</text>
</comment>
<evidence type="ECO:0000313" key="12">
    <source>
        <dbReference type="Proteomes" id="UP000016540"/>
    </source>
</evidence>
<dbReference type="GO" id="GO:0003676">
    <property type="term" value="F:nucleic acid binding"/>
    <property type="evidence" value="ECO:0007669"/>
    <property type="project" value="InterPro"/>
</dbReference>
<feature type="region of interest" description="Disordered" evidence="10">
    <location>
        <begin position="17"/>
        <end position="36"/>
    </location>
</feature>
<sequence>MIFRYHVAIPDTEAISGIMGRKPGHQKNSRSAAAKTGGGELRIIGGDWRSRKLQFPETGGVRPTPARTRETLFNWLNYHLAGSRCLDLFAGSGALGLEALSRGAGTTVFVDHTPTLAQALRGNLRLLKSEKGDVVCQSVDTFLAQPPAEPFDILFMDPPFRQGWLEKLIPMIANYGWVKPGGWIYVEHESERTTPETPENWTLYRQKSAGQVTYCLFKNEESEGA</sequence>
<dbReference type="Gene3D" id="3.40.50.150">
    <property type="entry name" value="Vaccinia Virus protein VP39"/>
    <property type="match status" value="1"/>
</dbReference>
<proteinExistence type="inferred from homology"/>
<dbReference type="PANTHER" id="PTHR43542:SF1">
    <property type="entry name" value="METHYLTRANSFERASE"/>
    <property type="match status" value="1"/>
</dbReference>
<evidence type="ECO:0000256" key="1">
    <source>
        <dbReference type="ARBA" id="ARBA00002649"/>
    </source>
</evidence>